<keyword evidence="2" id="KW-1185">Reference proteome</keyword>
<dbReference type="Proteomes" id="UP001281147">
    <property type="component" value="Unassembled WGS sequence"/>
</dbReference>
<name>A0ACC3MRC5_9PEZI</name>
<evidence type="ECO:0000313" key="2">
    <source>
        <dbReference type="Proteomes" id="UP001281147"/>
    </source>
</evidence>
<sequence>MSYEKNILLQPTPNSPLPTLPPELWRNIIDAVDVFATCTLRRHIVYELRRQDLMKYTPDMSIERYHNKSFSHDRQARSDALALMDYKEKALYRDIRQNATSIYNFNKTCRACIVLAEREWLRKPPMDFKTFQDFCTNPRKDGYQNREDLVIEMFSQDDFLHPPPEVRDPTLVGTPMKPSDIALLGPIDDVYMSISPSEPHRLMYCALMDLWIREVKRLPDTVRNVQVVHKRPFKEMSQLPGSSLDSGKLSDLTQVLQNMRGTNVFGGLLM</sequence>
<accession>A0ACC3MRC5</accession>
<protein>
    <submittedName>
        <fullName evidence="1">Uncharacterized protein</fullName>
    </submittedName>
</protein>
<evidence type="ECO:0000313" key="1">
    <source>
        <dbReference type="EMBL" id="KAK3701881.1"/>
    </source>
</evidence>
<organism evidence="1 2">
    <name type="scientific">Vermiconidia calcicola</name>
    <dbReference type="NCBI Taxonomy" id="1690605"/>
    <lineage>
        <taxon>Eukaryota</taxon>
        <taxon>Fungi</taxon>
        <taxon>Dikarya</taxon>
        <taxon>Ascomycota</taxon>
        <taxon>Pezizomycotina</taxon>
        <taxon>Dothideomycetes</taxon>
        <taxon>Dothideomycetidae</taxon>
        <taxon>Mycosphaerellales</taxon>
        <taxon>Extremaceae</taxon>
        <taxon>Vermiconidia</taxon>
    </lineage>
</organism>
<proteinExistence type="predicted"/>
<reference evidence="1" key="1">
    <citation type="submission" date="2023-07" db="EMBL/GenBank/DDBJ databases">
        <title>Black Yeasts Isolated from many extreme environments.</title>
        <authorList>
            <person name="Coleine C."/>
            <person name="Stajich J.E."/>
            <person name="Selbmann L."/>
        </authorList>
    </citation>
    <scope>NUCLEOTIDE SEQUENCE</scope>
    <source>
        <strain evidence="1">CCFEE 5714</strain>
    </source>
</reference>
<comment type="caution">
    <text evidence="1">The sequence shown here is derived from an EMBL/GenBank/DDBJ whole genome shotgun (WGS) entry which is preliminary data.</text>
</comment>
<gene>
    <name evidence="1" type="ORF">LTR37_015192</name>
</gene>
<dbReference type="EMBL" id="JAUTXU010000167">
    <property type="protein sequence ID" value="KAK3701881.1"/>
    <property type="molecule type" value="Genomic_DNA"/>
</dbReference>